<feature type="region of interest" description="Disordered" evidence="1">
    <location>
        <begin position="158"/>
        <end position="202"/>
    </location>
</feature>
<proteinExistence type="predicted"/>
<protein>
    <submittedName>
        <fullName evidence="2">Growth arrest-specific protein 7</fullName>
    </submittedName>
</protein>
<evidence type="ECO:0000256" key="1">
    <source>
        <dbReference type="SAM" id="MobiDB-lite"/>
    </source>
</evidence>
<keyword evidence="3" id="KW-1185">Reference proteome</keyword>
<dbReference type="GO" id="GO:0030136">
    <property type="term" value="C:clathrin-coated vesicle"/>
    <property type="evidence" value="ECO:0007669"/>
    <property type="project" value="TreeGrafter"/>
</dbReference>
<dbReference type="Gene3D" id="1.20.1270.60">
    <property type="entry name" value="Arfaptin homology (AH) domain/BAR domain"/>
    <property type="match status" value="1"/>
</dbReference>
<dbReference type="GO" id="GO:0048812">
    <property type="term" value="P:neuron projection morphogenesis"/>
    <property type="evidence" value="ECO:0007669"/>
    <property type="project" value="TreeGrafter"/>
</dbReference>
<sequence>MPEKQLLKPREWIYCDYFWADKKEPQGNGTGASKVEKPLRHFGENFKEDMKKRDHHISDLHKQLTSCYTFMEKTQIALTEKQRDLELKTQQLEIKLSNKKEENMHSRSPHSRVEQSSQHSVRRDVRSSVNFALCEPGYQLEDAGPLWGLEQSLQRQVEAKHTRRQQNIQNPGEKPGHMTACTVDGTGESSAGHCPTSLLRTE</sequence>
<comment type="caution">
    <text evidence="2">The sequence shown here is derived from an EMBL/GenBank/DDBJ whole genome shotgun (WGS) entry which is preliminary data.</text>
</comment>
<dbReference type="GO" id="GO:0005886">
    <property type="term" value="C:plasma membrane"/>
    <property type="evidence" value="ECO:0007669"/>
    <property type="project" value="TreeGrafter"/>
</dbReference>
<dbReference type="InterPro" id="IPR027267">
    <property type="entry name" value="AH/BAR_dom_sf"/>
</dbReference>
<gene>
    <name evidence="2" type="ORF">SUZIE_165450</name>
</gene>
<dbReference type="GO" id="GO:0005905">
    <property type="term" value="C:clathrin-coated pit"/>
    <property type="evidence" value="ECO:0007669"/>
    <property type="project" value="TreeGrafter"/>
</dbReference>
<dbReference type="GO" id="GO:0072583">
    <property type="term" value="P:clathrin-dependent endocytosis"/>
    <property type="evidence" value="ECO:0007669"/>
    <property type="project" value="TreeGrafter"/>
</dbReference>
<name>A0AA41N1W3_SCICA</name>
<evidence type="ECO:0000313" key="2">
    <source>
        <dbReference type="EMBL" id="MBZ3881934.1"/>
    </source>
</evidence>
<accession>A0AA41N1W3</accession>
<dbReference type="Proteomes" id="UP001166674">
    <property type="component" value="Unassembled WGS sequence"/>
</dbReference>
<dbReference type="PANTHER" id="PTHR23065:SF57">
    <property type="entry name" value="GROWTH ARREST-SPECIFIC PROTEIN 7"/>
    <property type="match status" value="1"/>
</dbReference>
<dbReference type="PANTHER" id="PTHR23065">
    <property type="entry name" value="PROLINE-SERINE-THREONINE PHOSPHATASE INTERACTING PROTEIN 1"/>
    <property type="match status" value="1"/>
</dbReference>
<organism evidence="2 3">
    <name type="scientific">Sciurus carolinensis</name>
    <name type="common">Eastern gray squirrel</name>
    <dbReference type="NCBI Taxonomy" id="30640"/>
    <lineage>
        <taxon>Eukaryota</taxon>
        <taxon>Metazoa</taxon>
        <taxon>Chordata</taxon>
        <taxon>Craniata</taxon>
        <taxon>Vertebrata</taxon>
        <taxon>Euteleostomi</taxon>
        <taxon>Mammalia</taxon>
        <taxon>Eutheria</taxon>
        <taxon>Euarchontoglires</taxon>
        <taxon>Glires</taxon>
        <taxon>Rodentia</taxon>
        <taxon>Sciuromorpha</taxon>
        <taxon>Sciuridae</taxon>
        <taxon>Sciurinae</taxon>
        <taxon>Sciurini</taxon>
        <taxon>Sciurus</taxon>
    </lineage>
</organism>
<evidence type="ECO:0000313" key="3">
    <source>
        <dbReference type="Proteomes" id="UP001166674"/>
    </source>
</evidence>
<feature type="region of interest" description="Disordered" evidence="1">
    <location>
        <begin position="96"/>
        <end position="122"/>
    </location>
</feature>
<feature type="compositionally biased region" description="Basic and acidic residues" evidence="1">
    <location>
        <begin position="96"/>
        <end position="105"/>
    </location>
</feature>
<dbReference type="AlphaFoldDB" id="A0AA41N1W3"/>
<dbReference type="GO" id="GO:0048268">
    <property type="term" value="P:clathrin coat assembly"/>
    <property type="evidence" value="ECO:0007669"/>
    <property type="project" value="TreeGrafter"/>
</dbReference>
<dbReference type="EMBL" id="JAATJV010379844">
    <property type="protein sequence ID" value="MBZ3881934.1"/>
    <property type="molecule type" value="Genomic_DNA"/>
</dbReference>
<reference evidence="2" key="1">
    <citation type="submission" date="2020-03" db="EMBL/GenBank/DDBJ databases">
        <title>Studies in the Genomics of Life Span.</title>
        <authorList>
            <person name="Glass D."/>
        </authorList>
    </citation>
    <scope>NUCLEOTIDE SEQUENCE</scope>
    <source>
        <strain evidence="2">SUZIE</strain>
        <tissue evidence="2">Muscle</tissue>
    </source>
</reference>